<organism evidence="8 12">
    <name type="scientific">Sphingobium yanoikuyae</name>
    <name type="common">Sphingomonas yanoikuyae</name>
    <dbReference type="NCBI Taxonomy" id="13690"/>
    <lineage>
        <taxon>Bacteria</taxon>
        <taxon>Pseudomonadati</taxon>
        <taxon>Pseudomonadota</taxon>
        <taxon>Alphaproteobacteria</taxon>
        <taxon>Sphingomonadales</taxon>
        <taxon>Sphingomonadaceae</taxon>
        <taxon>Sphingobium</taxon>
    </lineage>
</organism>
<keyword evidence="3" id="KW-0731">Sigma factor</keyword>
<keyword evidence="10" id="KW-0614">Plasmid</keyword>
<geneLocation type="plasmid" evidence="15">
    <name>p-a-sy</name>
</geneLocation>
<sequence>MSLDLQACSDGELAALTLAGRQSAFAEIMRRHQTAIFRLVRGLVGNAEEALDLTQDCFVSAFSHLRKYDGARPLRAWLSRIAINKCRDWRRRQRVRQLFTFGSAPSDDEIEQVPDDAPSAHASAESKIEVERLSAAISALPATLREVLMLRTVEGLSQSEAAKALSVSSKAVETRLYRARARLAEILAEE</sequence>
<evidence type="ECO:0000256" key="1">
    <source>
        <dbReference type="ARBA" id="ARBA00010641"/>
    </source>
</evidence>
<keyword evidence="4" id="KW-0238">DNA-binding</keyword>
<feature type="domain" description="RNA polymerase sigma-70 region 2" evidence="6">
    <location>
        <begin position="29"/>
        <end position="94"/>
    </location>
</feature>
<dbReference type="InterPro" id="IPR013325">
    <property type="entry name" value="RNA_pol_sigma_r2"/>
</dbReference>
<dbReference type="PANTHER" id="PTHR43133">
    <property type="entry name" value="RNA POLYMERASE ECF-TYPE SIGMA FACTO"/>
    <property type="match status" value="1"/>
</dbReference>
<dbReference type="Proteomes" id="UP000028534">
    <property type="component" value="Unassembled WGS sequence"/>
</dbReference>
<evidence type="ECO:0000256" key="3">
    <source>
        <dbReference type="ARBA" id="ARBA00023082"/>
    </source>
</evidence>
<dbReference type="InterPro" id="IPR013324">
    <property type="entry name" value="RNA_pol_sigma_r3/r4-like"/>
</dbReference>
<evidence type="ECO:0000313" key="12">
    <source>
        <dbReference type="Proteomes" id="UP000028534"/>
    </source>
</evidence>
<dbReference type="Gene3D" id="1.10.10.10">
    <property type="entry name" value="Winged helix-like DNA-binding domain superfamily/Winged helix DNA-binding domain"/>
    <property type="match status" value="1"/>
</dbReference>
<geneLocation type="plasmid" evidence="10">
    <name>p-A-Sy</name>
</geneLocation>
<dbReference type="Proteomes" id="UP000077262">
    <property type="component" value="Unassembled WGS sequence"/>
</dbReference>
<dbReference type="Proteomes" id="UP000502611">
    <property type="component" value="Plasmid p-A-Sy"/>
</dbReference>
<evidence type="ECO:0000259" key="6">
    <source>
        <dbReference type="Pfam" id="PF04542"/>
    </source>
</evidence>
<evidence type="ECO:0000313" key="10">
    <source>
        <dbReference type="EMBL" id="QJR05748.1"/>
    </source>
</evidence>
<keyword evidence="5" id="KW-0804">Transcription</keyword>
<comment type="similarity">
    <text evidence="1">Belongs to the sigma-70 factor family. ECF subfamily.</text>
</comment>
<dbReference type="NCBIfam" id="TIGR02937">
    <property type="entry name" value="sigma70-ECF"/>
    <property type="match status" value="1"/>
</dbReference>
<dbReference type="Gene3D" id="1.10.1740.10">
    <property type="match status" value="1"/>
</dbReference>
<dbReference type="Pfam" id="PF08281">
    <property type="entry name" value="Sigma70_r4_2"/>
    <property type="match status" value="1"/>
</dbReference>
<reference evidence="10 15" key="4">
    <citation type="submission" date="2020-04" db="EMBL/GenBank/DDBJ databases">
        <title>The Whole Genome Analysis of High salt-tolerant Sphingobium yanoikuyae YC-XJ2 with Aryl organophosphorus flame retardants (aryl-OPFRs)-degrading capacity and characteristics of Related phosphotriesterase.</title>
        <authorList>
            <person name="Li X."/>
        </authorList>
    </citation>
    <scope>NUCLEOTIDE SEQUENCE [LARGE SCALE GENOMIC DNA]</scope>
    <source>
        <strain evidence="10 15">YC-XJ2</strain>
        <plasmid evidence="10">p-A-Sy</plasmid>
        <plasmid evidence="15">p-a-sy</plasmid>
    </source>
</reference>
<dbReference type="eggNOG" id="COG1595">
    <property type="taxonomic scope" value="Bacteria"/>
</dbReference>
<dbReference type="PATRIC" id="fig|13690.10.peg.4725"/>
<dbReference type="STRING" id="13690.AX777_16710"/>
<evidence type="ECO:0000313" key="8">
    <source>
        <dbReference type="EMBL" id="KEZ15188.1"/>
    </source>
</evidence>
<dbReference type="RefSeq" id="WP_021243451.1">
    <property type="nucleotide sequence ID" value="NZ_CALUBW010000007.1"/>
</dbReference>
<feature type="domain" description="RNA polymerase sigma factor 70 region 4 type 2" evidence="7">
    <location>
        <begin position="131"/>
        <end position="183"/>
    </location>
</feature>
<dbReference type="SUPFAM" id="SSF88659">
    <property type="entry name" value="Sigma3 and sigma4 domains of RNA polymerase sigma factors"/>
    <property type="match status" value="1"/>
</dbReference>
<evidence type="ECO:0000313" key="9">
    <source>
        <dbReference type="EMBL" id="OAH46643.1"/>
    </source>
</evidence>
<dbReference type="EMBL" id="JGVR01000043">
    <property type="protein sequence ID" value="KEZ15188.1"/>
    <property type="molecule type" value="Genomic_DNA"/>
</dbReference>
<evidence type="ECO:0000256" key="4">
    <source>
        <dbReference type="ARBA" id="ARBA00023125"/>
    </source>
</evidence>
<evidence type="ECO:0000256" key="5">
    <source>
        <dbReference type="ARBA" id="ARBA00023163"/>
    </source>
</evidence>
<dbReference type="EMBL" id="LSTR01000019">
    <property type="protein sequence ID" value="OAH46643.1"/>
    <property type="molecule type" value="Genomic_DNA"/>
</dbReference>
<dbReference type="InterPro" id="IPR013249">
    <property type="entry name" value="RNA_pol_sigma70_r4_t2"/>
</dbReference>
<gene>
    <name evidence="9" type="ORF">AX777_16710</name>
    <name evidence="8" type="ORF">CP98_04590</name>
    <name evidence="11" type="ORF">DAH51_10020</name>
    <name evidence="10" type="ORF">HH800_26185</name>
</gene>
<dbReference type="InterPro" id="IPR007627">
    <property type="entry name" value="RNA_pol_sigma70_r2"/>
</dbReference>
<dbReference type="GO" id="GO:0003677">
    <property type="term" value="F:DNA binding"/>
    <property type="evidence" value="ECO:0007669"/>
    <property type="project" value="UniProtKB-KW"/>
</dbReference>
<dbReference type="EMBL" id="QRAL01000009">
    <property type="protein sequence ID" value="RSU57143.1"/>
    <property type="molecule type" value="Genomic_DNA"/>
</dbReference>
<dbReference type="PANTHER" id="PTHR43133:SF8">
    <property type="entry name" value="RNA POLYMERASE SIGMA FACTOR HI_1459-RELATED"/>
    <property type="match status" value="1"/>
</dbReference>
<name>A0A084EB46_SPHYA</name>
<dbReference type="AlphaFoldDB" id="A0A084EB46"/>
<dbReference type="InterPro" id="IPR036388">
    <property type="entry name" value="WH-like_DNA-bd_sf"/>
</dbReference>
<dbReference type="InterPro" id="IPR039425">
    <property type="entry name" value="RNA_pol_sigma-70-like"/>
</dbReference>
<reference evidence="9 13" key="2">
    <citation type="submission" date="2016-02" db="EMBL/GenBank/DDBJ databases">
        <authorList>
            <person name="Wen L."/>
            <person name="He K."/>
            <person name="Yang H."/>
        </authorList>
    </citation>
    <scope>NUCLEOTIDE SEQUENCE [LARGE SCALE GENOMIC DNA]</scope>
    <source>
        <strain evidence="9 13">CD09_2</strain>
    </source>
</reference>
<evidence type="ECO:0000259" key="7">
    <source>
        <dbReference type="Pfam" id="PF08281"/>
    </source>
</evidence>
<reference evidence="11 14" key="3">
    <citation type="submission" date="2018-07" db="EMBL/GenBank/DDBJ databases">
        <title>Genomic and Epidemiologic Investigation of an Indolent Hospital Outbreak.</title>
        <authorList>
            <person name="Johnson R.C."/>
            <person name="Deming C."/>
            <person name="Conlan S."/>
            <person name="Zellmer C.J."/>
            <person name="Michelin A.V."/>
            <person name="Lee-Lin S."/>
            <person name="Thomas P.J."/>
            <person name="Park M."/>
            <person name="Weingarten R.A."/>
            <person name="Less J."/>
            <person name="Dekker J.P."/>
            <person name="Frank K.M."/>
            <person name="Musser K.A."/>
            <person name="Mcquiston J.R."/>
            <person name="Henderson D.K."/>
            <person name="Lau A.F."/>
            <person name="Palmore T.N."/>
            <person name="Segre J.A."/>
        </authorList>
    </citation>
    <scope>NUCLEOTIDE SEQUENCE [LARGE SCALE GENOMIC DNA]</scope>
    <source>
        <strain evidence="11 14">SK-NIH.Env6_1116</strain>
    </source>
</reference>
<reference evidence="8 12" key="1">
    <citation type="submission" date="2014-03" db="EMBL/GenBank/DDBJ databases">
        <title>Genome sequence of Sphingobium yanoikuyae B1.</title>
        <authorList>
            <person name="Gan H.M."/>
            <person name="Gan H.Y."/>
            <person name="Savka M.A."/>
        </authorList>
    </citation>
    <scope>NUCLEOTIDE SEQUENCE [LARGE SCALE GENOMIC DNA]</scope>
    <source>
        <strain evidence="8 12">B1</strain>
    </source>
</reference>
<dbReference type="GO" id="GO:0016987">
    <property type="term" value="F:sigma factor activity"/>
    <property type="evidence" value="ECO:0007669"/>
    <property type="project" value="UniProtKB-KW"/>
</dbReference>
<evidence type="ECO:0000313" key="13">
    <source>
        <dbReference type="Proteomes" id="UP000077262"/>
    </source>
</evidence>
<protein>
    <submittedName>
        <fullName evidence="8">FecI sigma-24 factor</fullName>
    </submittedName>
    <submittedName>
        <fullName evidence="10">RNA polymerase sigma factor</fullName>
    </submittedName>
    <submittedName>
        <fullName evidence="9">RNA polymerase subunit sigma-24</fullName>
    </submittedName>
</protein>
<dbReference type="OrthoDB" id="7041663at2"/>
<proteinExistence type="inferred from homology"/>
<evidence type="ECO:0000256" key="2">
    <source>
        <dbReference type="ARBA" id="ARBA00023015"/>
    </source>
</evidence>
<dbReference type="EMBL" id="CP053022">
    <property type="protein sequence ID" value="QJR05748.1"/>
    <property type="molecule type" value="Genomic_DNA"/>
</dbReference>
<dbReference type="Proteomes" id="UP000287401">
    <property type="component" value="Unassembled WGS sequence"/>
</dbReference>
<dbReference type="InterPro" id="IPR014284">
    <property type="entry name" value="RNA_pol_sigma-70_dom"/>
</dbReference>
<dbReference type="CDD" id="cd06171">
    <property type="entry name" value="Sigma70_r4"/>
    <property type="match status" value="1"/>
</dbReference>
<evidence type="ECO:0000313" key="15">
    <source>
        <dbReference type="Proteomes" id="UP000502611"/>
    </source>
</evidence>
<keyword evidence="2" id="KW-0805">Transcription regulation</keyword>
<dbReference type="Pfam" id="PF04542">
    <property type="entry name" value="Sigma70_r2"/>
    <property type="match status" value="1"/>
</dbReference>
<dbReference type="SUPFAM" id="SSF88946">
    <property type="entry name" value="Sigma2 domain of RNA polymerase sigma factors"/>
    <property type="match status" value="1"/>
</dbReference>
<evidence type="ECO:0000313" key="14">
    <source>
        <dbReference type="Proteomes" id="UP000287401"/>
    </source>
</evidence>
<dbReference type="GO" id="GO:0006352">
    <property type="term" value="P:DNA-templated transcription initiation"/>
    <property type="evidence" value="ECO:0007669"/>
    <property type="project" value="InterPro"/>
</dbReference>
<evidence type="ECO:0000313" key="11">
    <source>
        <dbReference type="EMBL" id="RSU57143.1"/>
    </source>
</evidence>
<accession>A0A084EB46</accession>